<gene>
    <name evidence="1" type="ORF">ACFPQ4_22580</name>
</gene>
<accession>A0ABW0R5X6</accession>
<name>A0ABW0R5X6_9BACL</name>
<protein>
    <recommendedName>
        <fullName evidence="3">Flagellar protein</fullName>
    </recommendedName>
</protein>
<organism evidence="1 2">
    <name type="scientific">Cohnella yongneupensis</name>
    <dbReference type="NCBI Taxonomy" id="425006"/>
    <lineage>
        <taxon>Bacteria</taxon>
        <taxon>Bacillati</taxon>
        <taxon>Bacillota</taxon>
        <taxon>Bacilli</taxon>
        <taxon>Bacillales</taxon>
        <taxon>Paenibacillaceae</taxon>
        <taxon>Cohnella</taxon>
    </lineage>
</organism>
<evidence type="ECO:0000313" key="1">
    <source>
        <dbReference type="EMBL" id="MFC5532215.1"/>
    </source>
</evidence>
<dbReference type="Proteomes" id="UP001596108">
    <property type="component" value="Unassembled WGS sequence"/>
</dbReference>
<dbReference type="RefSeq" id="WP_378114186.1">
    <property type="nucleotide sequence ID" value="NZ_JBHSNC010000057.1"/>
</dbReference>
<proteinExistence type="predicted"/>
<evidence type="ECO:0008006" key="3">
    <source>
        <dbReference type="Google" id="ProtNLM"/>
    </source>
</evidence>
<keyword evidence="2" id="KW-1185">Reference proteome</keyword>
<comment type="caution">
    <text evidence="1">The sequence shown here is derived from an EMBL/GenBank/DDBJ whole genome shotgun (WGS) entry which is preliminary data.</text>
</comment>
<reference evidence="2" key="1">
    <citation type="journal article" date="2019" name="Int. J. Syst. Evol. Microbiol.">
        <title>The Global Catalogue of Microorganisms (GCM) 10K type strain sequencing project: providing services to taxonomists for standard genome sequencing and annotation.</title>
        <authorList>
            <consortium name="The Broad Institute Genomics Platform"/>
            <consortium name="The Broad Institute Genome Sequencing Center for Infectious Disease"/>
            <person name="Wu L."/>
            <person name="Ma J."/>
        </authorList>
    </citation>
    <scope>NUCLEOTIDE SEQUENCE [LARGE SCALE GENOMIC DNA]</scope>
    <source>
        <strain evidence="2">CGMCC 1.18578</strain>
    </source>
</reference>
<dbReference type="EMBL" id="JBHSNC010000057">
    <property type="protein sequence ID" value="MFC5532215.1"/>
    <property type="molecule type" value="Genomic_DNA"/>
</dbReference>
<sequence>MSKELRVAHCPKCGKIYQINMRNMCSTCSNEEDTTLRTLEVQLLRNRRMTNEQLAEASSVPADKIQVLIRAGKLKLFDYPNLADACDRCRGPIRKGTLCLACATQIQDDITHALEQERLLKERMRQNTYFARD</sequence>
<evidence type="ECO:0000313" key="2">
    <source>
        <dbReference type="Proteomes" id="UP001596108"/>
    </source>
</evidence>